<dbReference type="GO" id="GO:0005524">
    <property type="term" value="F:ATP binding"/>
    <property type="evidence" value="ECO:0007669"/>
    <property type="project" value="UniProtKB-KW"/>
</dbReference>
<dbReference type="SUPFAM" id="SSF90123">
    <property type="entry name" value="ABC transporter transmembrane region"/>
    <property type="match status" value="1"/>
</dbReference>
<organism evidence="11 12">
    <name type="scientific">Mycolicibacterium goodii</name>
    <name type="common">Mycobacterium goodii</name>
    <dbReference type="NCBI Taxonomy" id="134601"/>
    <lineage>
        <taxon>Bacteria</taxon>
        <taxon>Bacillati</taxon>
        <taxon>Actinomycetota</taxon>
        <taxon>Actinomycetes</taxon>
        <taxon>Mycobacteriales</taxon>
        <taxon>Mycobacteriaceae</taxon>
        <taxon>Mycolicibacterium</taxon>
    </lineage>
</organism>
<protein>
    <submittedName>
        <fullName evidence="11">Multidrug ABC transporter ATP-binding protein</fullName>
    </submittedName>
</protein>
<dbReference type="CDD" id="cd03223">
    <property type="entry name" value="ABCD_peroxisomal_ALDP"/>
    <property type="match status" value="1"/>
</dbReference>
<keyword evidence="7 8" id="KW-0472">Membrane</keyword>
<sequence length="653" mass="71896">MEMFTQSLDWGNEILASLVWVAKGWVIAAAVLLVVLVLIARHTVWGRQFWRVSGGYFVGRQSIPVWVLLGVLLLSVMVSVRMDVLFSYYANDQATALQVAFEGAGAGDDAVRDSGIAGFWKSIVIFGLLVAADITRTLLDLYLMQYFIIRWRVWLTDRLTGDWLDDRAYYRGRFLGTFDGEPVDNPDQRIQTDIDIFTTGTGPETNTPTVATSQTLLFGSVYSIISVVAFTPILWNLAGPLTILGVTVPKALFWIALLWVAVTTVIAFWIGRPIIRLTFRNELTNAAFRYALVRIRDAAEAVSFYRGERTERATLATRFARIITNYRRLVLRGVAFLGWNRSINQIIEPLPLIVQAPRLFAGELQLGDVTQSSGAFARVQSSLSFFRSVYDAFAGYRAAIIRLDGLLTANEQARALPRLEAGLSADGGVELEGLEVRSPSGDVLLDDLDMRLTPGDWLVITGSSGTGKTTMLRSLAQLWPYSAGTVRFPGHTDPLAGTGPGTDRYSVMFLSQLPYAPLGDLRSVVSYPSPPDTFDDTTIRAALDAVTLGHLGSRLDTVADWAKVLSPGEQQRIAFARILLARPRAVFLDEATSALDAGQEFALYSALRSQLPETIVVSVSHRDSVNRHHDRRLALLGDGRWELTAVPDGAGQS</sequence>
<dbReference type="Pfam" id="PF00005">
    <property type="entry name" value="ABC_tran"/>
    <property type="match status" value="1"/>
</dbReference>
<keyword evidence="4" id="KW-0547">Nucleotide-binding</keyword>
<evidence type="ECO:0000256" key="4">
    <source>
        <dbReference type="ARBA" id="ARBA00022741"/>
    </source>
</evidence>
<dbReference type="PANTHER" id="PTHR11384:SF59">
    <property type="entry name" value="LYSOSOMAL COBALAMIN TRANSPORTER ABCD4"/>
    <property type="match status" value="1"/>
</dbReference>
<dbReference type="PATRIC" id="fig|134601.6.peg.4463"/>
<keyword evidence="2" id="KW-0813">Transport</keyword>
<dbReference type="GO" id="GO:0005886">
    <property type="term" value="C:plasma membrane"/>
    <property type="evidence" value="ECO:0007669"/>
    <property type="project" value="UniProtKB-SubCell"/>
</dbReference>
<dbReference type="PANTHER" id="PTHR11384">
    <property type="entry name" value="ATP-BINDING CASSETTE, SUB-FAMILY D MEMBER"/>
    <property type="match status" value="1"/>
</dbReference>
<dbReference type="InterPro" id="IPR036640">
    <property type="entry name" value="ABC1_TM_sf"/>
</dbReference>
<dbReference type="EMBL" id="CP012150">
    <property type="protein sequence ID" value="AKS34056.1"/>
    <property type="molecule type" value="Genomic_DNA"/>
</dbReference>
<dbReference type="InterPro" id="IPR003593">
    <property type="entry name" value="AAA+_ATPase"/>
</dbReference>
<dbReference type="Gene3D" id="1.20.1560.10">
    <property type="entry name" value="ABC transporter type 1, transmembrane domain"/>
    <property type="match status" value="1"/>
</dbReference>
<dbReference type="SMART" id="SM00382">
    <property type="entry name" value="AAA"/>
    <property type="match status" value="1"/>
</dbReference>
<evidence type="ECO:0000256" key="6">
    <source>
        <dbReference type="ARBA" id="ARBA00022989"/>
    </source>
</evidence>
<keyword evidence="5 11" id="KW-0067">ATP-binding</keyword>
<feature type="transmembrane region" description="Helical" evidence="8">
    <location>
        <begin position="251"/>
        <end position="270"/>
    </location>
</feature>
<keyword evidence="6 8" id="KW-1133">Transmembrane helix</keyword>
<dbReference type="GO" id="GO:0016887">
    <property type="term" value="F:ATP hydrolysis activity"/>
    <property type="evidence" value="ECO:0007669"/>
    <property type="project" value="InterPro"/>
</dbReference>
<dbReference type="Proteomes" id="UP000062255">
    <property type="component" value="Chromosome"/>
</dbReference>
<evidence type="ECO:0000313" key="11">
    <source>
        <dbReference type="EMBL" id="AKS34056.1"/>
    </source>
</evidence>
<dbReference type="STRING" id="134601.AFA91_21610"/>
<evidence type="ECO:0000256" key="7">
    <source>
        <dbReference type="ARBA" id="ARBA00023136"/>
    </source>
</evidence>
<dbReference type="SUPFAM" id="SSF52540">
    <property type="entry name" value="P-loop containing nucleoside triphosphate hydrolases"/>
    <property type="match status" value="1"/>
</dbReference>
<dbReference type="InterPro" id="IPR027417">
    <property type="entry name" value="P-loop_NTPase"/>
</dbReference>
<dbReference type="PROSITE" id="PS50893">
    <property type="entry name" value="ABC_TRANSPORTER_2"/>
    <property type="match status" value="1"/>
</dbReference>
<accession>A0A0K0X9K2</accession>
<reference evidence="11 12" key="1">
    <citation type="submission" date="2015-07" db="EMBL/GenBank/DDBJ databases">
        <title>Complete genome sequence of Mycobacterium goodii X7B, a facultative thermophilic biodesulfurizing bacterium.</title>
        <authorList>
            <person name="Yu B."/>
            <person name="Li F."/>
            <person name="Xu P."/>
        </authorList>
    </citation>
    <scope>NUCLEOTIDE SEQUENCE [LARGE SCALE GENOMIC DNA]</scope>
    <source>
        <strain evidence="11 12">X7B</strain>
    </source>
</reference>
<evidence type="ECO:0000313" key="12">
    <source>
        <dbReference type="Proteomes" id="UP000062255"/>
    </source>
</evidence>
<name>A0A0K0X9K2_MYCGD</name>
<dbReference type="RefSeq" id="WP_049746505.1">
    <property type="nucleotide sequence ID" value="NZ_CP012150.1"/>
</dbReference>
<feature type="transmembrane region" description="Helical" evidence="8">
    <location>
        <begin position="123"/>
        <end position="143"/>
    </location>
</feature>
<dbReference type="Pfam" id="PF06472">
    <property type="entry name" value="ABC_membrane_2"/>
    <property type="match status" value="1"/>
</dbReference>
<feature type="domain" description="ABC transmembrane type-1" evidence="10">
    <location>
        <begin position="108"/>
        <end position="395"/>
    </location>
</feature>
<dbReference type="KEGG" id="mgo:AFA91_21610"/>
<gene>
    <name evidence="11" type="ORF">AFA91_21610</name>
</gene>
<dbReference type="InterPro" id="IPR011527">
    <property type="entry name" value="ABC1_TM_dom"/>
</dbReference>
<dbReference type="InterPro" id="IPR003439">
    <property type="entry name" value="ABC_transporter-like_ATP-bd"/>
</dbReference>
<evidence type="ECO:0000259" key="10">
    <source>
        <dbReference type="PROSITE" id="PS50929"/>
    </source>
</evidence>
<feature type="transmembrane region" description="Helical" evidence="8">
    <location>
        <begin position="61"/>
        <end position="80"/>
    </location>
</feature>
<evidence type="ECO:0000256" key="1">
    <source>
        <dbReference type="ARBA" id="ARBA00004651"/>
    </source>
</evidence>
<proteinExistence type="predicted"/>
<evidence type="ECO:0000256" key="2">
    <source>
        <dbReference type="ARBA" id="ARBA00022448"/>
    </source>
</evidence>
<dbReference type="Gene3D" id="3.40.50.300">
    <property type="entry name" value="P-loop containing nucleotide triphosphate hydrolases"/>
    <property type="match status" value="1"/>
</dbReference>
<dbReference type="OrthoDB" id="9810134at2"/>
<feature type="transmembrane region" description="Helical" evidence="8">
    <location>
        <begin position="20"/>
        <end position="40"/>
    </location>
</feature>
<comment type="subcellular location">
    <subcellularLocation>
        <location evidence="1">Cell membrane</location>
        <topology evidence="1">Multi-pass membrane protein</topology>
    </subcellularLocation>
</comment>
<evidence type="ECO:0000256" key="3">
    <source>
        <dbReference type="ARBA" id="ARBA00022692"/>
    </source>
</evidence>
<dbReference type="AlphaFoldDB" id="A0A0K0X9K2"/>
<dbReference type="GO" id="GO:0140359">
    <property type="term" value="F:ABC-type transporter activity"/>
    <property type="evidence" value="ECO:0007669"/>
    <property type="project" value="InterPro"/>
</dbReference>
<feature type="transmembrane region" description="Helical" evidence="8">
    <location>
        <begin position="216"/>
        <end position="239"/>
    </location>
</feature>
<evidence type="ECO:0000256" key="5">
    <source>
        <dbReference type="ARBA" id="ARBA00022840"/>
    </source>
</evidence>
<evidence type="ECO:0000256" key="8">
    <source>
        <dbReference type="SAM" id="Phobius"/>
    </source>
</evidence>
<dbReference type="PROSITE" id="PS50929">
    <property type="entry name" value="ABC_TM1F"/>
    <property type="match status" value="1"/>
</dbReference>
<feature type="domain" description="ABC transporter" evidence="9">
    <location>
        <begin position="429"/>
        <end position="653"/>
    </location>
</feature>
<dbReference type="PROSITE" id="PS00211">
    <property type="entry name" value="ABC_TRANSPORTER_1"/>
    <property type="match status" value="1"/>
</dbReference>
<dbReference type="InterPro" id="IPR017871">
    <property type="entry name" value="ABC_transporter-like_CS"/>
</dbReference>
<dbReference type="InterPro" id="IPR050835">
    <property type="entry name" value="ABC_transporter_sub-D"/>
</dbReference>
<evidence type="ECO:0000259" key="9">
    <source>
        <dbReference type="PROSITE" id="PS50893"/>
    </source>
</evidence>
<keyword evidence="3 8" id="KW-0812">Transmembrane</keyword>